<protein>
    <submittedName>
        <fullName evidence="1">DUF2750 domain-containing protein</fullName>
    </submittedName>
</protein>
<dbReference type="EMBL" id="BMDX01000011">
    <property type="protein sequence ID" value="GGA80421.1"/>
    <property type="molecule type" value="Genomic_DNA"/>
</dbReference>
<dbReference type="Pfam" id="PF11042">
    <property type="entry name" value="DUF2750"/>
    <property type="match status" value="1"/>
</dbReference>
<name>A0A8J2U5Q9_9GAMM</name>
<proteinExistence type="predicted"/>
<accession>A0A8J2U5Q9</accession>
<gene>
    <name evidence="1" type="ORF">GCM10011369_22920</name>
</gene>
<evidence type="ECO:0000313" key="1">
    <source>
        <dbReference type="EMBL" id="GGA80421.1"/>
    </source>
</evidence>
<evidence type="ECO:0000313" key="2">
    <source>
        <dbReference type="Proteomes" id="UP000619743"/>
    </source>
</evidence>
<dbReference type="InterPro" id="IPR021284">
    <property type="entry name" value="DUF2750"/>
</dbReference>
<sequence>MSEYSEQQITEWGQQNEEQRFDLFLGLAVKHKQVWALSDDQGCLIVDSDGEQLLPVWPLEVFAKAASVEEWQGLEPLAISLEDWEQKWLPGMENDVIDVAVFPDLEGSSEVIAAEELAVHLKLQKKKAPIA</sequence>
<reference evidence="2" key="1">
    <citation type="journal article" date="2019" name="Int. J. Syst. Evol. Microbiol.">
        <title>The Global Catalogue of Microorganisms (GCM) 10K type strain sequencing project: providing services to taxonomists for standard genome sequencing and annotation.</title>
        <authorList>
            <consortium name="The Broad Institute Genomics Platform"/>
            <consortium name="The Broad Institute Genome Sequencing Center for Infectious Disease"/>
            <person name="Wu L."/>
            <person name="Ma J."/>
        </authorList>
    </citation>
    <scope>NUCLEOTIDE SEQUENCE [LARGE SCALE GENOMIC DNA]</scope>
    <source>
        <strain evidence="2">CGMCC 1.10130</strain>
    </source>
</reference>
<organism evidence="1 2">
    <name type="scientific">Neiella marina</name>
    <dbReference type="NCBI Taxonomy" id="508461"/>
    <lineage>
        <taxon>Bacteria</taxon>
        <taxon>Pseudomonadati</taxon>
        <taxon>Pseudomonadota</taxon>
        <taxon>Gammaproteobacteria</taxon>
        <taxon>Alteromonadales</taxon>
        <taxon>Echinimonadaceae</taxon>
        <taxon>Neiella</taxon>
    </lineage>
</organism>
<dbReference type="AlphaFoldDB" id="A0A8J2U5Q9"/>
<comment type="caution">
    <text evidence="1">The sequence shown here is derived from an EMBL/GenBank/DDBJ whole genome shotgun (WGS) entry which is preliminary data.</text>
</comment>
<keyword evidence="2" id="KW-1185">Reference proteome</keyword>
<dbReference type="Proteomes" id="UP000619743">
    <property type="component" value="Unassembled WGS sequence"/>
</dbReference>
<dbReference type="RefSeq" id="WP_087506440.1">
    <property type="nucleotide sequence ID" value="NZ_BMDX01000011.1"/>
</dbReference>
<dbReference type="OrthoDB" id="2936081at2"/>